<dbReference type="NCBIfam" id="TIGR01539">
    <property type="entry name" value="portal_lambda"/>
    <property type="match status" value="1"/>
</dbReference>
<feature type="region of interest" description="Disordered" evidence="1">
    <location>
        <begin position="452"/>
        <end position="478"/>
    </location>
</feature>
<evidence type="ECO:0000256" key="1">
    <source>
        <dbReference type="SAM" id="MobiDB-lite"/>
    </source>
</evidence>
<evidence type="ECO:0000313" key="3">
    <source>
        <dbReference type="Proteomes" id="UP000229314"/>
    </source>
</evidence>
<name>A0A2D2C211_9RHOB</name>
<protein>
    <submittedName>
        <fullName evidence="2">Phage portal protein</fullName>
    </submittedName>
</protein>
<sequence>MGVFSFLTRKTRKPARPGRHVGRSYRAPRADHLKDGFMPRDSWERVPSSLATLQARARDLAHNNPYASRAVSILTSYITGTGIRVAVTGDDAYSKAYRAWSESAAVDYDGRLNLAGLQSLCCRMMIEAGEAFLIIRHVENDDGRLMPQFQAVDPALVATSASPKNPAHQVVSGVEIDPATGRVAGYHFYKSFDPRNSRMETFFVAARDVIHLFETLYPGQIRGIPRGTQALIQASDMDQFVQTMLIKAKTEACLAVAVTVQDGEEYDDIGEVDEAESDPLPETLSPGLIFRLRQGEDLKTVIPSGTGGYIDYVRISLQSIAISYRVTYSQISGDLAQANFSSLKSDLNLFAQGVDETRELYVTPVVARIERLFRADYELSESRDVVITTTIVPPARSQIDPQKETGALISKLQAGLVSWSDAVLSSGKDPEEHLQQLVSERARLEKMGVTVSFIKQPDPVDDEDEAPANRDPDDSGVS</sequence>
<dbReference type="GO" id="GO:0019068">
    <property type="term" value="P:virion assembly"/>
    <property type="evidence" value="ECO:0007669"/>
    <property type="project" value="InterPro"/>
</dbReference>
<dbReference type="GeneID" id="78898489"/>
<reference evidence="2 3" key="1">
    <citation type="submission" date="2017-10" db="EMBL/GenBank/DDBJ databases">
        <title>Complete genome sequence of Paracoccus yeei TT13 isolated from human skin.</title>
        <authorList>
            <person name="Lee K."/>
            <person name="Lim J.Y."/>
            <person name="Hwang I."/>
        </authorList>
    </citation>
    <scope>NUCLEOTIDE SEQUENCE [LARGE SCALE GENOMIC DNA]</scope>
    <source>
        <strain evidence="2 3">TT13</strain>
    </source>
</reference>
<dbReference type="GO" id="GO:0005198">
    <property type="term" value="F:structural molecule activity"/>
    <property type="evidence" value="ECO:0007669"/>
    <property type="project" value="InterPro"/>
</dbReference>
<dbReference type="Pfam" id="PF05136">
    <property type="entry name" value="Phage_portal_2"/>
    <property type="match status" value="1"/>
</dbReference>
<dbReference type="EMBL" id="CP024422">
    <property type="protein sequence ID" value="ATQ56548.1"/>
    <property type="molecule type" value="Genomic_DNA"/>
</dbReference>
<dbReference type="RefSeq" id="WP_099649342.1">
    <property type="nucleotide sequence ID" value="NZ_CP024422.1"/>
</dbReference>
<gene>
    <name evidence="2" type="ORF">PYTT13_12600</name>
</gene>
<feature type="compositionally biased region" description="Basic and acidic residues" evidence="1">
    <location>
        <begin position="467"/>
        <end position="478"/>
    </location>
</feature>
<evidence type="ECO:0000313" key="2">
    <source>
        <dbReference type="EMBL" id="ATQ56548.1"/>
    </source>
</evidence>
<dbReference type="InterPro" id="IPR006429">
    <property type="entry name" value="Phage_lambda_portal"/>
</dbReference>
<dbReference type="Proteomes" id="UP000229314">
    <property type="component" value="Chromosome"/>
</dbReference>
<proteinExistence type="predicted"/>
<accession>A0A2D2C211</accession>
<dbReference type="AlphaFoldDB" id="A0A2D2C211"/>
<organism evidence="2 3">
    <name type="scientific">Paracoccus yeei</name>
    <dbReference type="NCBI Taxonomy" id="147645"/>
    <lineage>
        <taxon>Bacteria</taxon>
        <taxon>Pseudomonadati</taxon>
        <taxon>Pseudomonadota</taxon>
        <taxon>Alphaproteobacteria</taxon>
        <taxon>Rhodobacterales</taxon>
        <taxon>Paracoccaceae</taxon>
        <taxon>Paracoccus</taxon>
    </lineage>
</organism>